<feature type="transmembrane region" description="Helical" evidence="9">
    <location>
        <begin position="12"/>
        <end position="30"/>
    </location>
</feature>
<proteinExistence type="predicted"/>
<dbReference type="PANTHER" id="PTHR24421:SF10">
    <property type="entry name" value="NITRATE_NITRITE SENSOR PROTEIN NARQ"/>
    <property type="match status" value="1"/>
</dbReference>
<dbReference type="EC" id="2.7.13.3" evidence="2"/>
<dbReference type="STRING" id="380244.SAMN05216298_0802"/>
<feature type="transmembrane region" description="Helical" evidence="9">
    <location>
        <begin position="92"/>
        <end position="120"/>
    </location>
</feature>
<keyword evidence="4" id="KW-0808">Transferase</keyword>
<keyword evidence="3" id="KW-0597">Phosphoprotein</keyword>
<keyword evidence="13" id="KW-1185">Reference proteome</keyword>
<dbReference type="GO" id="GO:0016020">
    <property type="term" value="C:membrane"/>
    <property type="evidence" value="ECO:0007669"/>
    <property type="project" value="InterPro"/>
</dbReference>
<evidence type="ECO:0000256" key="9">
    <source>
        <dbReference type="SAM" id="Phobius"/>
    </source>
</evidence>
<name>A0A1G9DC33_9ACTN</name>
<dbReference type="Gene3D" id="3.30.565.10">
    <property type="entry name" value="Histidine kinase-like ATPase, C-terminal domain"/>
    <property type="match status" value="1"/>
</dbReference>
<keyword evidence="5" id="KW-0547">Nucleotide-binding</keyword>
<evidence type="ECO:0000259" key="11">
    <source>
        <dbReference type="Pfam" id="PF07730"/>
    </source>
</evidence>
<dbReference type="CDD" id="cd16917">
    <property type="entry name" value="HATPase_UhpB-NarQ-NarX-like"/>
    <property type="match status" value="1"/>
</dbReference>
<dbReference type="InterPro" id="IPR036890">
    <property type="entry name" value="HATPase_C_sf"/>
</dbReference>
<feature type="domain" description="Signal transduction histidine kinase subgroup 3 dimerisation and phosphoacceptor" evidence="11">
    <location>
        <begin position="179"/>
        <end position="245"/>
    </location>
</feature>
<organism evidence="12 13">
    <name type="scientific">Glycomyces sambucus</name>
    <dbReference type="NCBI Taxonomy" id="380244"/>
    <lineage>
        <taxon>Bacteria</taxon>
        <taxon>Bacillati</taxon>
        <taxon>Actinomycetota</taxon>
        <taxon>Actinomycetes</taxon>
        <taxon>Glycomycetales</taxon>
        <taxon>Glycomycetaceae</taxon>
        <taxon>Glycomyces</taxon>
    </lineage>
</organism>
<keyword evidence="9" id="KW-0472">Membrane</keyword>
<dbReference type="InterPro" id="IPR003594">
    <property type="entry name" value="HATPase_dom"/>
</dbReference>
<gene>
    <name evidence="12" type="ORF">SAMN05216298_0802</name>
</gene>
<dbReference type="Gene3D" id="1.20.5.1930">
    <property type="match status" value="1"/>
</dbReference>
<evidence type="ECO:0000313" key="12">
    <source>
        <dbReference type="EMBL" id="SDK61452.1"/>
    </source>
</evidence>
<dbReference type="AlphaFoldDB" id="A0A1G9DC33"/>
<evidence type="ECO:0000256" key="1">
    <source>
        <dbReference type="ARBA" id="ARBA00000085"/>
    </source>
</evidence>
<evidence type="ECO:0000256" key="6">
    <source>
        <dbReference type="ARBA" id="ARBA00022777"/>
    </source>
</evidence>
<comment type="catalytic activity">
    <reaction evidence="1">
        <text>ATP + protein L-histidine = ADP + protein N-phospho-L-histidine.</text>
        <dbReference type="EC" id="2.7.13.3"/>
    </reaction>
</comment>
<reference evidence="13" key="1">
    <citation type="submission" date="2016-10" db="EMBL/GenBank/DDBJ databases">
        <authorList>
            <person name="Varghese N."/>
            <person name="Submissions S."/>
        </authorList>
    </citation>
    <scope>NUCLEOTIDE SEQUENCE [LARGE SCALE GENOMIC DNA]</scope>
    <source>
        <strain evidence="13">CGMCC 4.3147</strain>
    </source>
</reference>
<dbReference type="InterPro" id="IPR011712">
    <property type="entry name" value="Sig_transdc_His_kin_sub3_dim/P"/>
</dbReference>
<keyword evidence="9" id="KW-1133">Transmembrane helix</keyword>
<evidence type="ECO:0000256" key="8">
    <source>
        <dbReference type="ARBA" id="ARBA00023012"/>
    </source>
</evidence>
<feature type="domain" description="Histidine kinase/HSP90-like ATPase" evidence="10">
    <location>
        <begin position="291"/>
        <end position="377"/>
    </location>
</feature>
<evidence type="ECO:0000256" key="5">
    <source>
        <dbReference type="ARBA" id="ARBA00022741"/>
    </source>
</evidence>
<dbReference type="EMBL" id="FNGF01000001">
    <property type="protein sequence ID" value="SDK61452.1"/>
    <property type="molecule type" value="Genomic_DNA"/>
</dbReference>
<dbReference type="GO" id="GO:0000155">
    <property type="term" value="F:phosphorelay sensor kinase activity"/>
    <property type="evidence" value="ECO:0007669"/>
    <property type="project" value="InterPro"/>
</dbReference>
<protein>
    <recommendedName>
        <fullName evidence="2">histidine kinase</fullName>
        <ecNumber evidence="2">2.7.13.3</ecNumber>
    </recommendedName>
</protein>
<keyword evidence="8" id="KW-0902">Two-component regulatory system</keyword>
<dbReference type="PANTHER" id="PTHR24421">
    <property type="entry name" value="NITRATE/NITRITE SENSOR PROTEIN NARX-RELATED"/>
    <property type="match status" value="1"/>
</dbReference>
<evidence type="ECO:0000259" key="10">
    <source>
        <dbReference type="Pfam" id="PF02518"/>
    </source>
</evidence>
<dbReference type="InterPro" id="IPR050482">
    <property type="entry name" value="Sensor_HK_TwoCompSys"/>
</dbReference>
<feature type="transmembrane region" description="Helical" evidence="9">
    <location>
        <begin position="140"/>
        <end position="157"/>
    </location>
</feature>
<dbReference type="Proteomes" id="UP000198662">
    <property type="component" value="Unassembled WGS sequence"/>
</dbReference>
<feature type="transmembrane region" description="Helical" evidence="9">
    <location>
        <begin position="50"/>
        <end position="80"/>
    </location>
</feature>
<evidence type="ECO:0000256" key="4">
    <source>
        <dbReference type="ARBA" id="ARBA00022679"/>
    </source>
</evidence>
<dbReference type="Pfam" id="PF07730">
    <property type="entry name" value="HisKA_3"/>
    <property type="match status" value="1"/>
</dbReference>
<evidence type="ECO:0000313" key="13">
    <source>
        <dbReference type="Proteomes" id="UP000198662"/>
    </source>
</evidence>
<accession>A0A1G9DC33</accession>
<keyword evidence="9" id="KW-0812">Transmembrane</keyword>
<dbReference type="GO" id="GO:0046983">
    <property type="term" value="F:protein dimerization activity"/>
    <property type="evidence" value="ECO:0007669"/>
    <property type="project" value="InterPro"/>
</dbReference>
<dbReference type="Pfam" id="PF02518">
    <property type="entry name" value="HATPase_c"/>
    <property type="match status" value="1"/>
</dbReference>
<evidence type="ECO:0000256" key="2">
    <source>
        <dbReference type="ARBA" id="ARBA00012438"/>
    </source>
</evidence>
<sequence>MDVKLSSLFRPMDLVVGSVNAVVVISWTLVQWELRMRDVQGLNEDLGWIMMAVSIVALFFRSAFPLAVTLVILAATLVYYPASSTDGPMMSAFVISLYTLAAMGRLVAASVIAASTFAIIVVSEVIANFAHISQSETIMLGGWIVAVPAIGAVVAHYRRYRAETRVALAEAQRRSVAEERIRIARELHDAVGHHLSLINVQTAAALRKLRKDPEYRAEGVLEVVAETSRQSLRELRAMVGVLREAGADSPTGPGPSLDQLPSLVDAARASGLEVELRVDGHAELPVAVDAAAYRVVQEALTNVLRHARASRVRVKVVIGTTTLAVAVTDDGVGDAKGANAEGNGLTGMRERAEGLGGTFNAGPREDGGFTVEAAWPMEVPK</sequence>
<keyword evidence="6 12" id="KW-0418">Kinase</keyword>
<keyword evidence="7" id="KW-0067">ATP-binding</keyword>
<dbReference type="SUPFAM" id="SSF55874">
    <property type="entry name" value="ATPase domain of HSP90 chaperone/DNA topoisomerase II/histidine kinase"/>
    <property type="match status" value="1"/>
</dbReference>
<dbReference type="GO" id="GO:0005524">
    <property type="term" value="F:ATP binding"/>
    <property type="evidence" value="ECO:0007669"/>
    <property type="project" value="UniProtKB-KW"/>
</dbReference>
<evidence type="ECO:0000256" key="7">
    <source>
        <dbReference type="ARBA" id="ARBA00022840"/>
    </source>
</evidence>
<evidence type="ECO:0000256" key="3">
    <source>
        <dbReference type="ARBA" id="ARBA00022553"/>
    </source>
</evidence>